<dbReference type="Pfam" id="PF13515">
    <property type="entry name" value="FUSC_2"/>
    <property type="match status" value="1"/>
</dbReference>
<protein>
    <submittedName>
        <fullName evidence="7">FUSC family protein</fullName>
    </submittedName>
</protein>
<name>A0A4S4FKK1_9MICO</name>
<evidence type="ECO:0000256" key="4">
    <source>
        <dbReference type="ARBA" id="ARBA00023136"/>
    </source>
</evidence>
<keyword evidence="4 5" id="KW-0472">Membrane</keyword>
<comment type="subcellular location">
    <subcellularLocation>
        <location evidence="1">Membrane</location>
        <topology evidence="1">Multi-pass membrane protein</topology>
    </subcellularLocation>
</comment>
<feature type="domain" description="Integral membrane bound transporter" evidence="6">
    <location>
        <begin position="40"/>
        <end position="158"/>
    </location>
</feature>
<dbReference type="InterPro" id="IPR049453">
    <property type="entry name" value="Memb_transporter_dom"/>
</dbReference>
<reference evidence="7 8" key="1">
    <citation type="submission" date="2019-04" db="EMBL/GenBank/DDBJ databases">
        <authorList>
            <person name="Jiang L."/>
        </authorList>
    </citation>
    <scope>NUCLEOTIDE SEQUENCE [LARGE SCALE GENOMIC DNA]</scope>
    <source>
        <strain evidence="7 8">YIM 131853</strain>
    </source>
</reference>
<organism evidence="7 8">
    <name type="scientific">Naasia lichenicola</name>
    <dbReference type="NCBI Taxonomy" id="2565933"/>
    <lineage>
        <taxon>Bacteria</taxon>
        <taxon>Bacillati</taxon>
        <taxon>Actinomycetota</taxon>
        <taxon>Actinomycetes</taxon>
        <taxon>Micrococcales</taxon>
        <taxon>Microbacteriaceae</taxon>
        <taxon>Naasia</taxon>
    </lineage>
</organism>
<dbReference type="RefSeq" id="WP_136428144.1">
    <property type="nucleotide sequence ID" value="NZ_SSSM01000005.1"/>
</dbReference>
<keyword evidence="3 5" id="KW-1133">Transmembrane helix</keyword>
<gene>
    <name evidence="7" type="ORF">E6C64_14250</name>
</gene>
<dbReference type="AlphaFoldDB" id="A0A4S4FKK1"/>
<evidence type="ECO:0000259" key="6">
    <source>
        <dbReference type="Pfam" id="PF13515"/>
    </source>
</evidence>
<feature type="transmembrane region" description="Helical" evidence="5">
    <location>
        <begin position="76"/>
        <end position="92"/>
    </location>
</feature>
<feature type="transmembrane region" description="Helical" evidence="5">
    <location>
        <begin position="21"/>
        <end position="42"/>
    </location>
</feature>
<feature type="transmembrane region" description="Helical" evidence="5">
    <location>
        <begin position="98"/>
        <end position="115"/>
    </location>
</feature>
<accession>A0A4S4FKK1</accession>
<dbReference type="Proteomes" id="UP000309133">
    <property type="component" value="Unassembled WGS sequence"/>
</dbReference>
<feature type="transmembrane region" description="Helical" evidence="5">
    <location>
        <begin position="146"/>
        <end position="163"/>
    </location>
</feature>
<dbReference type="EMBL" id="SSSM01000005">
    <property type="protein sequence ID" value="THG29815.1"/>
    <property type="molecule type" value="Genomic_DNA"/>
</dbReference>
<evidence type="ECO:0000256" key="2">
    <source>
        <dbReference type="ARBA" id="ARBA00022692"/>
    </source>
</evidence>
<evidence type="ECO:0000256" key="1">
    <source>
        <dbReference type="ARBA" id="ARBA00004141"/>
    </source>
</evidence>
<sequence>MATRTALAGVRPAIERSLSRTVASLPAVLQIAGAATAGYAIAHFALGHPTPIFSSTVAITALGFSRDARPIRVAETALGIILGIVLADLLLLGIGRGWWQLFVVLAVTFLAARLLSPSVGFAAAAGVQSALVTLFPVVSGQEFTRVLDGLIGGAVALVATALIPRDPRRAALRDARLLFDECTESLAAITAALRIADADTAVRALSRLRGTQPLVDAWSTSLESGAAVARISPFLRRHLADFDRQRRVQRGMDLATRNLRIIARRVEFLVPDGRERPELAELLGTISECITLLGRALRTPSLFEVARRDLTVLAKHLHPALLDEPSISETMVLVLIRPLIVDLLTATGMDEDDARALLPPLPA</sequence>
<comment type="caution">
    <text evidence="7">The sequence shown here is derived from an EMBL/GenBank/DDBJ whole genome shotgun (WGS) entry which is preliminary data.</text>
</comment>
<evidence type="ECO:0000313" key="8">
    <source>
        <dbReference type="Proteomes" id="UP000309133"/>
    </source>
</evidence>
<dbReference type="OrthoDB" id="5198202at2"/>
<keyword evidence="2 5" id="KW-0812">Transmembrane</keyword>
<keyword evidence="8" id="KW-1185">Reference proteome</keyword>
<evidence type="ECO:0000256" key="5">
    <source>
        <dbReference type="SAM" id="Phobius"/>
    </source>
</evidence>
<proteinExistence type="predicted"/>
<dbReference type="GO" id="GO:0016020">
    <property type="term" value="C:membrane"/>
    <property type="evidence" value="ECO:0007669"/>
    <property type="project" value="UniProtKB-SubCell"/>
</dbReference>
<evidence type="ECO:0000256" key="3">
    <source>
        <dbReference type="ARBA" id="ARBA00022989"/>
    </source>
</evidence>
<evidence type="ECO:0000313" key="7">
    <source>
        <dbReference type="EMBL" id="THG29815.1"/>
    </source>
</evidence>